<evidence type="ECO:0000313" key="2">
    <source>
        <dbReference type="Proteomes" id="UP001443914"/>
    </source>
</evidence>
<dbReference type="PANTHER" id="PTHR33710:SF64">
    <property type="entry name" value="ENDONUCLEASE_EXONUCLEASE_PHOSPHATASE DOMAIN-CONTAINING PROTEIN"/>
    <property type="match status" value="1"/>
</dbReference>
<accession>A0AAW1NE06</accession>
<dbReference type="Proteomes" id="UP001443914">
    <property type="component" value="Unassembled WGS sequence"/>
</dbReference>
<proteinExistence type="predicted"/>
<name>A0AAW1NE06_SAPOF</name>
<feature type="non-terminal residue" evidence="1">
    <location>
        <position position="1"/>
    </location>
</feature>
<sequence length="479" mass="54117">RGLNAQIKQQDAVALFRQNNLDILGLLETRVRTSSFNNVFHRCFRSFQCFNNYAYHSNGCIWVLWNKSNMKVQLIDANSQWIHLLPWLVVGDFNCVRSTTERISSSPPDLHVMLAFNDALYAAGLDDIATHGCHLTWTNKQDDCDRKWMRLDRAVTNATWHSSFPASYADALPAGVSDHSPIVVTLCAPDPPRPKPFRFLNCWAQDSPFMPMVTEAWAADVWGCPMFCLISRLKALKIKFKLLHKSTYSGISDRIADRKRKLTDCQISLHSRPLCQTLLDEERDLCQAYCKFKNIELSIVYQRAKAQDIRMGDASTSFFFAKVAARRKISSVARIKDIMGHDFTSFNTISDAFISYYKKLLGTSSPVTPFDASIIQSGPCPASADHGFLTSRVTDEEIKAALFAIDANKSPGPDGYTSCFFKAAWGIISDDFTRAIREFSRRAKFLSRLTSLLSSWSPRVIILLLSRTSGPFRVVLPFI</sequence>
<gene>
    <name evidence="1" type="ORF">RND81_01G097800</name>
</gene>
<dbReference type="Gene3D" id="3.60.10.10">
    <property type="entry name" value="Endonuclease/exonuclease/phosphatase"/>
    <property type="match status" value="1"/>
</dbReference>
<protein>
    <submittedName>
        <fullName evidence="1">Uncharacterized protein</fullName>
    </submittedName>
</protein>
<organism evidence="1 2">
    <name type="scientific">Saponaria officinalis</name>
    <name type="common">Common soapwort</name>
    <name type="synonym">Lychnis saponaria</name>
    <dbReference type="NCBI Taxonomy" id="3572"/>
    <lineage>
        <taxon>Eukaryota</taxon>
        <taxon>Viridiplantae</taxon>
        <taxon>Streptophyta</taxon>
        <taxon>Embryophyta</taxon>
        <taxon>Tracheophyta</taxon>
        <taxon>Spermatophyta</taxon>
        <taxon>Magnoliopsida</taxon>
        <taxon>eudicotyledons</taxon>
        <taxon>Gunneridae</taxon>
        <taxon>Pentapetalae</taxon>
        <taxon>Caryophyllales</taxon>
        <taxon>Caryophyllaceae</taxon>
        <taxon>Caryophylleae</taxon>
        <taxon>Saponaria</taxon>
    </lineage>
</organism>
<evidence type="ECO:0000313" key="1">
    <source>
        <dbReference type="EMBL" id="KAK9756442.1"/>
    </source>
</evidence>
<dbReference type="InterPro" id="IPR036691">
    <property type="entry name" value="Endo/exonu/phosph_ase_sf"/>
</dbReference>
<comment type="caution">
    <text evidence="1">The sequence shown here is derived from an EMBL/GenBank/DDBJ whole genome shotgun (WGS) entry which is preliminary data.</text>
</comment>
<keyword evidence="2" id="KW-1185">Reference proteome</keyword>
<dbReference type="SUPFAM" id="SSF56219">
    <property type="entry name" value="DNase I-like"/>
    <property type="match status" value="1"/>
</dbReference>
<dbReference type="EMBL" id="JBDFQZ010000001">
    <property type="protein sequence ID" value="KAK9756442.1"/>
    <property type="molecule type" value="Genomic_DNA"/>
</dbReference>
<dbReference type="AlphaFoldDB" id="A0AAW1NE06"/>
<dbReference type="PANTHER" id="PTHR33710">
    <property type="entry name" value="BNAC02G09200D PROTEIN"/>
    <property type="match status" value="1"/>
</dbReference>
<reference evidence="1" key="1">
    <citation type="submission" date="2024-03" db="EMBL/GenBank/DDBJ databases">
        <title>WGS assembly of Saponaria officinalis var. Norfolk2.</title>
        <authorList>
            <person name="Jenkins J."/>
            <person name="Shu S."/>
            <person name="Grimwood J."/>
            <person name="Barry K."/>
            <person name="Goodstein D."/>
            <person name="Schmutz J."/>
            <person name="Leebens-Mack J."/>
            <person name="Osbourn A."/>
        </authorList>
    </citation>
    <scope>NUCLEOTIDE SEQUENCE [LARGE SCALE GENOMIC DNA]</scope>
    <source>
        <strain evidence="1">JIC</strain>
    </source>
</reference>